<evidence type="ECO:0008006" key="3">
    <source>
        <dbReference type="Google" id="ProtNLM"/>
    </source>
</evidence>
<comment type="caution">
    <text evidence="1">The sequence shown here is derived from an EMBL/GenBank/DDBJ whole genome shotgun (WGS) entry which is preliminary data.</text>
</comment>
<dbReference type="Proteomes" id="UP001500456">
    <property type="component" value="Unassembled WGS sequence"/>
</dbReference>
<proteinExistence type="predicted"/>
<name>A0ABP7R1A6_9ACTN</name>
<dbReference type="EMBL" id="BAAAZX010000005">
    <property type="protein sequence ID" value="GAA3990246.1"/>
    <property type="molecule type" value="Genomic_DNA"/>
</dbReference>
<evidence type="ECO:0000313" key="2">
    <source>
        <dbReference type="Proteomes" id="UP001500456"/>
    </source>
</evidence>
<dbReference type="Gene3D" id="3.90.1750.20">
    <property type="entry name" value="Putative Large Serine Recombinase, Chain B, Domain 2"/>
    <property type="match status" value="1"/>
</dbReference>
<protein>
    <recommendedName>
        <fullName evidence="3">Recombinase zinc beta ribbon domain-containing protein</fullName>
    </recommendedName>
</protein>
<keyword evidence="2" id="KW-1185">Reference proteome</keyword>
<organism evidence="1 2">
    <name type="scientific">Streptomyces plumbiresistens</name>
    <dbReference type="NCBI Taxonomy" id="511811"/>
    <lineage>
        <taxon>Bacteria</taxon>
        <taxon>Bacillati</taxon>
        <taxon>Actinomycetota</taxon>
        <taxon>Actinomycetes</taxon>
        <taxon>Kitasatosporales</taxon>
        <taxon>Streptomycetaceae</taxon>
        <taxon>Streptomyces</taxon>
    </lineage>
</organism>
<reference evidence="2" key="1">
    <citation type="journal article" date="2019" name="Int. J. Syst. Evol. Microbiol.">
        <title>The Global Catalogue of Microorganisms (GCM) 10K type strain sequencing project: providing services to taxonomists for standard genome sequencing and annotation.</title>
        <authorList>
            <consortium name="The Broad Institute Genomics Platform"/>
            <consortium name="The Broad Institute Genome Sequencing Center for Infectious Disease"/>
            <person name="Wu L."/>
            <person name="Ma J."/>
        </authorList>
    </citation>
    <scope>NUCLEOTIDE SEQUENCE [LARGE SCALE GENOMIC DNA]</scope>
    <source>
        <strain evidence="2">JCM 16924</strain>
    </source>
</reference>
<accession>A0ABP7R1A6</accession>
<evidence type="ECO:0000313" key="1">
    <source>
        <dbReference type="EMBL" id="GAA3990246.1"/>
    </source>
</evidence>
<gene>
    <name evidence="1" type="ORF">GCM10022232_25360</name>
</gene>
<dbReference type="InterPro" id="IPR038109">
    <property type="entry name" value="DNA_bind_recomb_sf"/>
</dbReference>
<sequence length="310" mass="35086">MYGVRRDGTPSNKIAEYRIIRDDSGNPVSMYEPIVSPERWYQVQKWMRDRHPGGGYWQGEPTGVLSAMKLLYCECGSYMTHGGSGTKKHYRCRRRVVKPGQHMGTVAIGAKGIEEYLARRVLAVIGTAQHDEATVTVLAHASARYAHDQEQQDSSPVRQERDRLLAERANLRHSRQKHHAEKRRAVLKGGFIDAVAQDEWDKTERALRECLKALDARVAELGNNERVELPCSAWLPRDGSDPIGPGSWWDQATRDDKRAFFRLFLDRVEVRKAYRYAGQGVPTASRVSITWAGGVILDALPDTERLHKPA</sequence>